<reference evidence="1" key="1">
    <citation type="submission" date="2023-05" db="EMBL/GenBank/DDBJ databases">
        <authorList>
            <consortium name="ELIXIR-Norway"/>
        </authorList>
    </citation>
    <scope>NUCLEOTIDE SEQUENCE</scope>
</reference>
<accession>A0AC59YPA8</accession>
<evidence type="ECO:0000313" key="2">
    <source>
        <dbReference type="Proteomes" id="UP001162501"/>
    </source>
</evidence>
<sequence length="79" mass="8552">MLKHSGVESALASFCRLQFLSTAVSFFKDCALPLPVAEPIAAMETISALLSTCVNVTGPLVLKKSSYLLLHQHFNSWGN</sequence>
<reference evidence="1" key="2">
    <citation type="submission" date="2025-03" db="EMBL/GenBank/DDBJ databases">
        <authorList>
            <consortium name="ELIXIR-Norway"/>
            <consortium name="Elixir Norway"/>
        </authorList>
    </citation>
    <scope>NUCLEOTIDE SEQUENCE</scope>
</reference>
<gene>
    <name evidence="1" type="ORF">MRATA1EN22A_LOCUS8587</name>
</gene>
<dbReference type="EMBL" id="OX596103">
    <property type="protein sequence ID" value="CAM9866742.1"/>
    <property type="molecule type" value="Genomic_DNA"/>
</dbReference>
<dbReference type="Proteomes" id="UP001162501">
    <property type="component" value="Chromosome 19"/>
</dbReference>
<name>A0AC59YPA8_RANTA</name>
<evidence type="ECO:0000313" key="1">
    <source>
        <dbReference type="EMBL" id="CAM9866742.1"/>
    </source>
</evidence>
<protein>
    <submittedName>
        <fullName evidence="1">Uncharacterized protein</fullName>
    </submittedName>
</protein>
<organism evidence="1 2">
    <name type="scientific">Rangifer tarandus platyrhynchus</name>
    <name type="common">Svalbard reindeer</name>
    <dbReference type="NCBI Taxonomy" id="3082113"/>
    <lineage>
        <taxon>Eukaryota</taxon>
        <taxon>Metazoa</taxon>
        <taxon>Chordata</taxon>
        <taxon>Craniata</taxon>
        <taxon>Vertebrata</taxon>
        <taxon>Euteleostomi</taxon>
        <taxon>Mammalia</taxon>
        <taxon>Eutheria</taxon>
        <taxon>Laurasiatheria</taxon>
        <taxon>Artiodactyla</taxon>
        <taxon>Ruminantia</taxon>
        <taxon>Pecora</taxon>
        <taxon>Cervidae</taxon>
        <taxon>Odocoileinae</taxon>
        <taxon>Rangifer</taxon>
    </lineage>
</organism>
<proteinExistence type="predicted"/>